<evidence type="ECO:0000256" key="1">
    <source>
        <dbReference type="SAM" id="MobiDB-lite"/>
    </source>
</evidence>
<sequence>MRTTREALPSSPNFYTKPAGGHLTHDVRFHVRQFHVQGVSSVKSGLKPETFRPQSRTTRRQQASGEREQPSYSPGTAFCRIRHIKEEIASILKPPLRAH</sequence>
<feature type="region of interest" description="Disordered" evidence="1">
    <location>
        <begin position="40"/>
        <end position="77"/>
    </location>
</feature>
<keyword evidence="3" id="KW-1185">Reference proteome</keyword>
<feature type="region of interest" description="Disordered" evidence="1">
    <location>
        <begin position="1"/>
        <end position="20"/>
    </location>
</feature>
<dbReference type="EMBL" id="BGPR01001196">
    <property type="protein sequence ID" value="GBM47874.1"/>
    <property type="molecule type" value="Genomic_DNA"/>
</dbReference>
<reference evidence="2 3" key="1">
    <citation type="journal article" date="2019" name="Sci. Rep.">
        <title>Orb-weaving spider Araneus ventricosus genome elucidates the spidroin gene catalogue.</title>
        <authorList>
            <person name="Kono N."/>
            <person name="Nakamura H."/>
            <person name="Ohtoshi R."/>
            <person name="Moran D.A.P."/>
            <person name="Shinohara A."/>
            <person name="Yoshida Y."/>
            <person name="Fujiwara M."/>
            <person name="Mori M."/>
            <person name="Tomita M."/>
            <person name="Arakawa K."/>
        </authorList>
    </citation>
    <scope>NUCLEOTIDE SEQUENCE [LARGE SCALE GENOMIC DNA]</scope>
</reference>
<feature type="compositionally biased region" description="Polar residues" evidence="1">
    <location>
        <begin position="52"/>
        <end position="74"/>
    </location>
</feature>
<evidence type="ECO:0000313" key="2">
    <source>
        <dbReference type="EMBL" id="GBM47874.1"/>
    </source>
</evidence>
<organism evidence="2 3">
    <name type="scientific">Araneus ventricosus</name>
    <name type="common">Orbweaver spider</name>
    <name type="synonym">Epeira ventricosa</name>
    <dbReference type="NCBI Taxonomy" id="182803"/>
    <lineage>
        <taxon>Eukaryota</taxon>
        <taxon>Metazoa</taxon>
        <taxon>Ecdysozoa</taxon>
        <taxon>Arthropoda</taxon>
        <taxon>Chelicerata</taxon>
        <taxon>Arachnida</taxon>
        <taxon>Araneae</taxon>
        <taxon>Araneomorphae</taxon>
        <taxon>Entelegynae</taxon>
        <taxon>Araneoidea</taxon>
        <taxon>Araneidae</taxon>
        <taxon>Araneus</taxon>
    </lineage>
</organism>
<accession>A0A4Y2G7I8</accession>
<gene>
    <name evidence="2" type="ORF">AVEN_75301_1</name>
</gene>
<proteinExistence type="predicted"/>
<protein>
    <submittedName>
        <fullName evidence="2">Uncharacterized protein</fullName>
    </submittedName>
</protein>
<evidence type="ECO:0000313" key="3">
    <source>
        <dbReference type="Proteomes" id="UP000499080"/>
    </source>
</evidence>
<dbReference type="AlphaFoldDB" id="A0A4Y2G7I8"/>
<dbReference type="Proteomes" id="UP000499080">
    <property type="component" value="Unassembled WGS sequence"/>
</dbReference>
<comment type="caution">
    <text evidence="2">The sequence shown here is derived from an EMBL/GenBank/DDBJ whole genome shotgun (WGS) entry which is preliminary data.</text>
</comment>
<name>A0A4Y2G7I8_ARAVE</name>